<organism evidence="2 3">
    <name type="scientific">Arthrobacter ulcerisalmonis</name>
    <dbReference type="NCBI Taxonomy" id="2483813"/>
    <lineage>
        <taxon>Bacteria</taxon>
        <taxon>Bacillati</taxon>
        <taxon>Actinomycetota</taxon>
        <taxon>Actinomycetes</taxon>
        <taxon>Micrococcales</taxon>
        <taxon>Micrococcaceae</taxon>
        <taxon>Arthrobacter</taxon>
    </lineage>
</organism>
<dbReference type="EMBL" id="UXAU01000048">
    <property type="protein sequence ID" value="VDC33369.1"/>
    <property type="molecule type" value="Genomic_DNA"/>
</dbReference>
<feature type="region of interest" description="Disordered" evidence="1">
    <location>
        <begin position="88"/>
        <end position="130"/>
    </location>
</feature>
<sequence>MILSLDYAPLEGRHVSGYEASASGCQDCPSKSFLMVAGLIVVAKDAGASVSKALTRGEGTTAVLAVSTTQTDGWATPALEGEARALAESVEAKSTDEEPTMTGRPVAANPTRRRCAGIMKSDLPQSPGRD</sequence>
<dbReference type="Proteomes" id="UP000280861">
    <property type="component" value="Unassembled WGS sequence"/>
</dbReference>
<evidence type="ECO:0000256" key="1">
    <source>
        <dbReference type="SAM" id="MobiDB-lite"/>
    </source>
</evidence>
<proteinExistence type="predicted"/>
<name>A0A3P5XW38_9MICC</name>
<dbReference type="AlphaFoldDB" id="A0A3P5XW38"/>
<reference evidence="2 3" key="1">
    <citation type="submission" date="2018-11" db="EMBL/GenBank/DDBJ databases">
        <authorList>
            <person name="Criscuolo A."/>
        </authorList>
    </citation>
    <scope>NUCLEOTIDE SEQUENCE [LARGE SCALE GENOMIC DNA]</scope>
    <source>
        <strain evidence="2">AT11b</strain>
    </source>
</reference>
<gene>
    <name evidence="2" type="ORF">PSET11_03328</name>
</gene>
<accession>A0A3P5XW38</accession>
<protein>
    <submittedName>
        <fullName evidence="2">Uncharacterized protein</fullName>
    </submittedName>
</protein>
<evidence type="ECO:0000313" key="3">
    <source>
        <dbReference type="Proteomes" id="UP000280861"/>
    </source>
</evidence>
<keyword evidence="3" id="KW-1185">Reference proteome</keyword>
<evidence type="ECO:0000313" key="2">
    <source>
        <dbReference type="EMBL" id="VDC33369.1"/>
    </source>
</evidence>